<sequence length="114" mass="12771">MPALNLVLLEELRGFMEEDVFTLIDEFEIDTQERLATIGQAIENQDAETLRTVAHTVKGGAASLGADSLSQHFRGLELRGRDASFQNIEQDFSNTQRCFVEAMGLIRKWLAEGK</sequence>
<dbReference type="EMBL" id="PQGG01000017">
    <property type="protein sequence ID" value="POP53338.1"/>
    <property type="molecule type" value="Genomic_DNA"/>
</dbReference>
<dbReference type="Pfam" id="PF01627">
    <property type="entry name" value="Hpt"/>
    <property type="match status" value="1"/>
</dbReference>
<evidence type="ECO:0000256" key="1">
    <source>
        <dbReference type="ARBA" id="ARBA00023012"/>
    </source>
</evidence>
<proteinExistence type="predicted"/>
<evidence type="ECO:0000259" key="3">
    <source>
        <dbReference type="PROSITE" id="PS50894"/>
    </source>
</evidence>
<evidence type="ECO:0000313" key="5">
    <source>
        <dbReference type="EMBL" id="RNL67721.1"/>
    </source>
</evidence>
<organism evidence="4 6">
    <name type="scientific">Zhongshania marina</name>
    <dbReference type="NCBI Taxonomy" id="2304603"/>
    <lineage>
        <taxon>Bacteria</taxon>
        <taxon>Pseudomonadati</taxon>
        <taxon>Pseudomonadota</taxon>
        <taxon>Gammaproteobacteria</taxon>
        <taxon>Cellvibrionales</taxon>
        <taxon>Spongiibacteraceae</taxon>
        <taxon>Zhongshania</taxon>
    </lineage>
</organism>
<reference evidence="4 6" key="1">
    <citation type="submission" date="2018-01" db="EMBL/GenBank/DDBJ databases">
        <authorList>
            <person name="Yu X.-D."/>
        </authorList>
    </citation>
    <scope>NUCLEOTIDE SEQUENCE [LARGE SCALE GENOMIC DNA]</scope>
    <source>
        <strain evidence="4 6">ZX-21</strain>
    </source>
</reference>
<reference evidence="5 7" key="2">
    <citation type="submission" date="2018-10" db="EMBL/GenBank/DDBJ databases">
        <title>Draft genome sequence of Zhongshania sp. DSW25-10.</title>
        <authorList>
            <person name="Oh J."/>
        </authorList>
    </citation>
    <scope>NUCLEOTIDE SEQUENCE [LARGE SCALE GENOMIC DNA]</scope>
    <source>
        <strain evidence="5 7">DSW25-10</strain>
    </source>
</reference>
<dbReference type="Proteomes" id="UP000237222">
    <property type="component" value="Unassembled WGS sequence"/>
</dbReference>
<keyword evidence="1" id="KW-0902">Two-component regulatory system</keyword>
<feature type="modified residue" description="Phosphohistidine" evidence="2">
    <location>
        <position position="55"/>
    </location>
</feature>
<dbReference type="OrthoDB" id="5740145at2"/>
<protein>
    <submittedName>
        <fullName evidence="5">Hpt domain-containing protein</fullName>
    </submittedName>
</protein>
<dbReference type="InterPro" id="IPR036641">
    <property type="entry name" value="HPT_dom_sf"/>
</dbReference>
<name>A0A2S4HH67_9GAMM</name>
<gene>
    <name evidence="4" type="ORF">C0068_07450</name>
    <name evidence="5" type="ORF">D0911_01480</name>
</gene>
<comment type="caution">
    <text evidence="4">The sequence shown here is derived from an EMBL/GenBank/DDBJ whole genome shotgun (WGS) entry which is preliminary data.</text>
</comment>
<feature type="domain" description="HPt" evidence="3">
    <location>
        <begin position="16"/>
        <end position="114"/>
    </location>
</feature>
<dbReference type="Gene3D" id="1.20.120.160">
    <property type="entry name" value="HPT domain"/>
    <property type="match status" value="1"/>
</dbReference>
<evidence type="ECO:0000313" key="6">
    <source>
        <dbReference type="Proteomes" id="UP000237222"/>
    </source>
</evidence>
<dbReference type="InterPro" id="IPR008207">
    <property type="entry name" value="Sig_transdc_His_kin_Hpt_dom"/>
</dbReference>
<keyword evidence="7" id="KW-1185">Reference proteome</keyword>
<dbReference type="PROSITE" id="PS50894">
    <property type="entry name" value="HPT"/>
    <property type="match status" value="1"/>
</dbReference>
<evidence type="ECO:0000313" key="7">
    <source>
        <dbReference type="Proteomes" id="UP000274695"/>
    </source>
</evidence>
<dbReference type="AlphaFoldDB" id="A0A2S4HH67"/>
<dbReference type="GO" id="GO:0000160">
    <property type="term" value="P:phosphorelay signal transduction system"/>
    <property type="evidence" value="ECO:0007669"/>
    <property type="project" value="UniProtKB-KW"/>
</dbReference>
<evidence type="ECO:0000256" key="2">
    <source>
        <dbReference type="PROSITE-ProRule" id="PRU00110"/>
    </source>
</evidence>
<dbReference type="RefSeq" id="WP_103683862.1">
    <property type="nucleotide sequence ID" value="NZ_PQGG01000017.1"/>
</dbReference>
<keyword evidence="2" id="KW-0597">Phosphoprotein</keyword>
<dbReference type="GO" id="GO:0004672">
    <property type="term" value="F:protein kinase activity"/>
    <property type="evidence" value="ECO:0007669"/>
    <property type="project" value="UniProtKB-ARBA"/>
</dbReference>
<evidence type="ECO:0000313" key="4">
    <source>
        <dbReference type="EMBL" id="POP53338.1"/>
    </source>
</evidence>
<dbReference type="EMBL" id="RHGB01000001">
    <property type="protein sequence ID" value="RNL67721.1"/>
    <property type="molecule type" value="Genomic_DNA"/>
</dbReference>
<accession>A0A2S4HH67</accession>
<dbReference type="SUPFAM" id="SSF47226">
    <property type="entry name" value="Histidine-containing phosphotransfer domain, HPT domain"/>
    <property type="match status" value="1"/>
</dbReference>
<dbReference type="Proteomes" id="UP000274695">
    <property type="component" value="Unassembled WGS sequence"/>
</dbReference>